<dbReference type="PANTHER" id="PTHR37329">
    <property type="entry name" value="KINETOCHORE PROTEIN SOS7"/>
    <property type="match status" value="1"/>
</dbReference>
<organism evidence="4 5">
    <name type="scientific">Sphaceloma murrayae</name>
    <dbReference type="NCBI Taxonomy" id="2082308"/>
    <lineage>
        <taxon>Eukaryota</taxon>
        <taxon>Fungi</taxon>
        <taxon>Dikarya</taxon>
        <taxon>Ascomycota</taxon>
        <taxon>Pezizomycotina</taxon>
        <taxon>Dothideomycetes</taxon>
        <taxon>Dothideomycetidae</taxon>
        <taxon>Myriangiales</taxon>
        <taxon>Elsinoaceae</taxon>
        <taxon>Sphaceloma</taxon>
    </lineage>
</organism>
<dbReference type="EMBL" id="NKHZ01000031">
    <property type="protein sequence ID" value="PNS19572.1"/>
    <property type="molecule type" value="Genomic_DNA"/>
</dbReference>
<dbReference type="Proteomes" id="UP000243797">
    <property type="component" value="Unassembled WGS sequence"/>
</dbReference>
<dbReference type="AlphaFoldDB" id="A0A2K1QWY8"/>
<dbReference type="PANTHER" id="PTHR37329:SF1">
    <property type="entry name" value="KINETOCHORE PROTEIN SOS7"/>
    <property type="match status" value="1"/>
</dbReference>
<proteinExistence type="predicted"/>
<name>A0A2K1QWY8_9PEZI</name>
<dbReference type="Pfam" id="PF20882">
    <property type="entry name" value="Sos7"/>
    <property type="match status" value="1"/>
</dbReference>
<feature type="compositionally biased region" description="Pro residues" evidence="2">
    <location>
        <begin position="22"/>
        <end position="31"/>
    </location>
</feature>
<dbReference type="InParanoid" id="A0A2K1QWY8"/>
<sequence>MATTTPFQHDPLSIHALASPLLPNPSNPSPQSPTDLSAELAHYKDLFSKLRFSYTEQVTKERFLRSVVASPPELISADEIAALETKLVLDKASLKGKKAEVAALLSELEAGARGVSRRVQEVERREGRAGEVAREVDELERRREELRGRLKGGEEEEVGGKMMMMGLDETREALGMKMEEAEMQGARIEELQRAVEGRREDVERMRAELEGVEERKREAVREAMEMRRRRGSGVDEGMDEVEAKGRWARASESVLRAVS</sequence>
<protein>
    <recommendedName>
        <fullName evidence="3">Kinetochore protein Sos7 coiled-coil domain-containing protein</fullName>
    </recommendedName>
</protein>
<reference evidence="4 5" key="1">
    <citation type="submission" date="2017-06" db="EMBL/GenBank/DDBJ databases">
        <title>Draft genome sequence of a variant of Elsinoe murrayae.</title>
        <authorList>
            <person name="Cheng Q."/>
        </authorList>
    </citation>
    <scope>NUCLEOTIDE SEQUENCE [LARGE SCALE GENOMIC DNA]</scope>
    <source>
        <strain evidence="4 5">CQ-2017a</strain>
    </source>
</reference>
<accession>A0A2K1QWY8</accession>
<evidence type="ECO:0000256" key="1">
    <source>
        <dbReference type="SAM" id="Coils"/>
    </source>
</evidence>
<keyword evidence="5" id="KW-1185">Reference proteome</keyword>
<dbReference type="STRING" id="2082308.A0A2K1QWY8"/>
<dbReference type="GO" id="GO:0000776">
    <property type="term" value="C:kinetochore"/>
    <property type="evidence" value="ECO:0007669"/>
    <property type="project" value="InterPro"/>
</dbReference>
<dbReference type="InterPro" id="IPR037475">
    <property type="entry name" value="Sos7"/>
</dbReference>
<feature type="domain" description="Kinetochore protein Sos7 coiled-coil" evidence="3">
    <location>
        <begin position="45"/>
        <end position="118"/>
    </location>
</feature>
<evidence type="ECO:0000313" key="4">
    <source>
        <dbReference type="EMBL" id="PNS19572.1"/>
    </source>
</evidence>
<gene>
    <name evidence="4" type="ORF">CAC42_7416</name>
</gene>
<dbReference type="InterPro" id="IPR048781">
    <property type="entry name" value="Sos7_CC"/>
</dbReference>
<dbReference type="GO" id="GO:0051315">
    <property type="term" value="P:attachment of mitotic spindle microtubules to kinetochore"/>
    <property type="evidence" value="ECO:0007669"/>
    <property type="project" value="TreeGrafter"/>
</dbReference>
<feature type="coiled-coil region" evidence="1">
    <location>
        <begin position="105"/>
        <end position="156"/>
    </location>
</feature>
<evidence type="ECO:0000259" key="3">
    <source>
        <dbReference type="Pfam" id="PF20882"/>
    </source>
</evidence>
<dbReference type="GO" id="GO:0034501">
    <property type="term" value="P:protein localization to kinetochore"/>
    <property type="evidence" value="ECO:0007669"/>
    <property type="project" value="InterPro"/>
</dbReference>
<feature type="region of interest" description="Disordered" evidence="2">
    <location>
        <begin position="18"/>
        <end position="37"/>
    </location>
</feature>
<evidence type="ECO:0000256" key="2">
    <source>
        <dbReference type="SAM" id="MobiDB-lite"/>
    </source>
</evidence>
<evidence type="ECO:0000313" key="5">
    <source>
        <dbReference type="Proteomes" id="UP000243797"/>
    </source>
</evidence>
<comment type="caution">
    <text evidence="4">The sequence shown here is derived from an EMBL/GenBank/DDBJ whole genome shotgun (WGS) entry which is preliminary data.</text>
</comment>
<feature type="coiled-coil region" evidence="1">
    <location>
        <begin position="188"/>
        <end position="229"/>
    </location>
</feature>
<dbReference type="OrthoDB" id="18959at2759"/>
<keyword evidence="1" id="KW-0175">Coiled coil</keyword>